<dbReference type="EMBL" id="BDUD01000001">
    <property type="protein sequence ID" value="GBG17208.1"/>
    <property type="molecule type" value="Genomic_DNA"/>
</dbReference>
<evidence type="ECO:0000313" key="2">
    <source>
        <dbReference type="Proteomes" id="UP000245124"/>
    </source>
</evidence>
<comment type="caution">
    <text evidence="1">The sequence shown here is derived from an EMBL/GenBank/DDBJ whole genome shotgun (WGS) entry which is preliminary data.</text>
</comment>
<name>A0A2R5FIJ3_NOSCO</name>
<proteinExistence type="predicted"/>
<organism evidence="1 2">
    <name type="scientific">Nostoc commune NIES-4072</name>
    <dbReference type="NCBI Taxonomy" id="2005467"/>
    <lineage>
        <taxon>Bacteria</taxon>
        <taxon>Bacillati</taxon>
        <taxon>Cyanobacteriota</taxon>
        <taxon>Cyanophyceae</taxon>
        <taxon>Nostocales</taxon>
        <taxon>Nostocaceae</taxon>
        <taxon>Nostoc</taxon>
    </lineage>
</organism>
<sequence length="113" mass="12362">MMTQVQAKAEFEQSIAQQARAIASEVGTNYFVPFMTQGFLSDADFTINQISSQATPLKEPLKHLLIGSSKAVISTIHYLQVIGYADVGDWSPLLPTPNPGEVMSILNRPILVQ</sequence>
<protein>
    <submittedName>
        <fullName evidence="1">Uncharacterized protein</fullName>
    </submittedName>
</protein>
<dbReference type="AlphaFoldDB" id="A0A2R5FIJ3"/>
<evidence type="ECO:0000313" key="1">
    <source>
        <dbReference type="EMBL" id="GBG17208.1"/>
    </source>
</evidence>
<keyword evidence="2" id="KW-1185">Reference proteome</keyword>
<accession>A0A2R5FIJ3</accession>
<dbReference type="Proteomes" id="UP000245124">
    <property type="component" value="Unassembled WGS sequence"/>
</dbReference>
<gene>
    <name evidence="1" type="ORF">NIES4072_08570</name>
</gene>
<reference evidence="1 2" key="1">
    <citation type="submission" date="2017-06" db="EMBL/GenBank/DDBJ databases">
        <title>Genome sequencing of cyanobaciteial culture collection at National Institute for Environmental Studies (NIES).</title>
        <authorList>
            <person name="Hirose Y."/>
            <person name="Shimura Y."/>
            <person name="Fujisawa T."/>
            <person name="Nakamura Y."/>
            <person name="Kawachi M."/>
        </authorList>
    </citation>
    <scope>NUCLEOTIDE SEQUENCE [LARGE SCALE GENOMIC DNA]</scope>
    <source>
        <strain evidence="1 2">NIES-4072</strain>
    </source>
</reference>